<feature type="domain" description="Toprim" evidence="8">
    <location>
        <begin position="81"/>
        <end position="178"/>
    </location>
</feature>
<dbReference type="SUPFAM" id="SSF111304">
    <property type="entry name" value="Recombination protein RecR"/>
    <property type="match status" value="1"/>
</dbReference>
<dbReference type="Proteomes" id="UP000606463">
    <property type="component" value="Unassembled WGS sequence"/>
</dbReference>
<keyword evidence="3 7" id="KW-0863">Zinc-finger</keyword>
<dbReference type="GO" id="GO:0008270">
    <property type="term" value="F:zinc ion binding"/>
    <property type="evidence" value="ECO:0007669"/>
    <property type="project" value="UniProtKB-KW"/>
</dbReference>
<accession>A0A9D0YNH6</accession>
<dbReference type="GO" id="GO:0006281">
    <property type="term" value="P:DNA repair"/>
    <property type="evidence" value="ECO:0007669"/>
    <property type="project" value="UniProtKB-UniRule"/>
</dbReference>
<evidence type="ECO:0000256" key="2">
    <source>
        <dbReference type="ARBA" id="ARBA00022763"/>
    </source>
</evidence>
<dbReference type="PROSITE" id="PS01300">
    <property type="entry name" value="RECR"/>
    <property type="match status" value="1"/>
</dbReference>
<dbReference type="InterPro" id="IPR023627">
    <property type="entry name" value="Rcmb_RecR"/>
</dbReference>
<evidence type="ECO:0000256" key="1">
    <source>
        <dbReference type="ARBA" id="ARBA00022723"/>
    </source>
</evidence>
<reference evidence="9" key="1">
    <citation type="journal article" date="2020" name="ISME J.">
        <title>Gammaproteobacteria mediating utilization of methyl-, sulfur- and petroleum organic compounds in deep ocean hydrothermal plumes.</title>
        <authorList>
            <person name="Zhou Z."/>
            <person name="Liu Y."/>
            <person name="Pan J."/>
            <person name="Cron B.R."/>
            <person name="Toner B.M."/>
            <person name="Anantharaman K."/>
            <person name="Breier J.A."/>
            <person name="Dick G.J."/>
            <person name="Li M."/>
        </authorList>
    </citation>
    <scope>NUCLEOTIDE SEQUENCE</scope>
    <source>
        <strain evidence="9">SZUA-1501</strain>
    </source>
</reference>
<comment type="function">
    <text evidence="7">May play a role in DNA repair. It seems to be involved in an RecBC-independent recombinational process of DNA repair. It may act with RecF and RecO.</text>
</comment>
<evidence type="ECO:0000313" key="10">
    <source>
        <dbReference type="Proteomes" id="UP000606463"/>
    </source>
</evidence>
<name>A0A9D0YNH6_AQUAO</name>
<comment type="similarity">
    <text evidence="7">Belongs to the RecR family.</text>
</comment>
<dbReference type="InterPro" id="IPR006171">
    <property type="entry name" value="TOPRIM_dom"/>
</dbReference>
<dbReference type="InterPro" id="IPR034137">
    <property type="entry name" value="TOPRIM_RecR"/>
</dbReference>
<dbReference type="InterPro" id="IPR015967">
    <property type="entry name" value="Rcmb_RecR_Znf"/>
</dbReference>
<evidence type="ECO:0000256" key="4">
    <source>
        <dbReference type="ARBA" id="ARBA00022833"/>
    </source>
</evidence>
<gene>
    <name evidence="7 9" type="primary">recR</name>
    <name evidence="9" type="ORF">EYH37_01570</name>
</gene>
<dbReference type="PANTHER" id="PTHR30446">
    <property type="entry name" value="RECOMBINATION PROTEIN RECR"/>
    <property type="match status" value="1"/>
</dbReference>
<evidence type="ECO:0000256" key="6">
    <source>
        <dbReference type="ARBA" id="ARBA00023204"/>
    </source>
</evidence>
<comment type="caution">
    <text evidence="9">The sequence shown here is derived from an EMBL/GenBank/DDBJ whole genome shotgun (WGS) entry which is preliminary data.</text>
</comment>
<dbReference type="SMART" id="SM00493">
    <property type="entry name" value="TOPRIM"/>
    <property type="match status" value="1"/>
</dbReference>
<dbReference type="HAMAP" id="MF_00017">
    <property type="entry name" value="RecR"/>
    <property type="match status" value="1"/>
</dbReference>
<dbReference type="NCBIfam" id="TIGR00615">
    <property type="entry name" value="recR"/>
    <property type="match status" value="1"/>
</dbReference>
<dbReference type="Pfam" id="PF13662">
    <property type="entry name" value="Toprim_4"/>
    <property type="match status" value="1"/>
</dbReference>
<evidence type="ECO:0000313" key="9">
    <source>
        <dbReference type="EMBL" id="HIP98046.1"/>
    </source>
</evidence>
<dbReference type="CDD" id="cd01025">
    <property type="entry name" value="TOPRIM_recR"/>
    <property type="match status" value="1"/>
</dbReference>
<proteinExistence type="inferred from homology"/>
<dbReference type="EMBL" id="DQVE01000014">
    <property type="protein sequence ID" value="HIP98046.1"/>
    <property type="molecule type" value="Genomic_DNA"/>
</dbReference>
<organism evidence="9 10">
    <name type="scientific">Aquifex aeolicus</name>
    <dbReference type="NCBI Taxonomy" id="63363"/>
    <lineage>
        <taxon>Bacteria</taxon>
        <taxon>Pseudomonadati</taxon>
        <taxon>Aquificota</taxon>
        <taxon>Aquificia</taxon>
        <taxon>Aquificales</taxon>
        <taxon>Aquificaceae</taxon>
        <taxon>Aquifex</taxon>
    </lineage>
</organism>
<evidence type="ECO:0000256" key="3">
    <source>
        <dbReference type="ARBA" id="ARBA00022771"/>
    </source>
</evidence>
<sequence length="201" mass="22712">MRFIPSEVEEALKSLQKIPGYGERGAQRFFYALLKLPPRERLSIVKVLAEAVKKLNPCKECGIYTDKDICDICTCPGRSKKLLTVVEESDDAYAIERLGRYKGVYHILGGRISPLEGISAEDLTINKLLERIEKYKTYEVILATNPNTEGEATASYLAHLLRRKFPDLKITRLGFGAAFGTYLDLLDEFSLSTALENRKKF</sequence>
<evidence type="ECO:0000256" key="7">
    <source>
        <dbReference type="HAMAP-Rule" id="MF_00017"/>
    </source>
</evidence>
<dbReference type="InterPro" id="IPR000093">
    <property type="entry name" value="DNA_Rcmb_RecR"/>
</dbReference>
<keyword evidence="5 7" id="KW-0233">DNA recombination</keyword>
<evidence type="ECO:0000259" key="8">
    <source>
        <dbReference type="PROSITE" id="PS50880"/>
    </source>
</evidence>
<protein>
    <recommendedName>
        <fullName evidence="7">Recombination protein RecR</fullName>
    </recommendedName>
</protein>
<dbReference type="PROSITE" id="PS50880">
    <property type="entry name" value="TOPRIM"/>
    <property type="match status" value="1"/>
</dbReference>
<dbReference type="Gene3D" id="3.40.1360.10">
    <property type="match status" value="1"/>
</dbReference>
<keyword evidence="1 7" id="KW-0479">Metal-binding</keyword>
<dbReference type="PANTHER" id="PTHR30446:SF0">
    <property type="entry name" value="RECOMBINATION PROTEIN RECR"/>
    <property type="match status" value="1"/>
</dbReference>
<dbReference type="Gene3D" id="1.10.8.420">
    <property type="entry name" value="RecR Domain 1"/>
    <property type="match status" value="1"/>
</dbReference>
<dbReference type="GO" id="GO:0006310">
    <property type="term" value="P:DNA recombination"/>
    <property type="evidence" value="ECO:0007669"/>
    <property type="project" value="UniProtKB-UniRule"/>
</dbReference>
<keyword evidence="6 7" id="KW-0234">DNA repair</keyword>
<dbReference type="GO" id="GO:0003677">
    <property type="term" value="F:DNA binding"/>
    <property type="evidence" value="ECO:0007669"/>
    <property type="project" value="UniProtKB-UniRule"/>
</dbReference>
<feature type="zinc finger region" description="C4-type" evidence="7">
    <location>
        <begin position="58"/>
        <end position="73"/>
    </location>
</feature>
<keyword evidence="2 7" id="KW-0227">DNA damage</keyword>
<dbReference type="AlphaFoldDB" id="A0A9D0YNH6"/>
<keyword evidence="4 7" id="KW-0862">Zinc</keyword>
<evidence type="ECO:0000256" key="5">
    <source>
        <dbReference type="ARBA" id="ARBA00023172"/>
    </source>
</evidence>